<proteinExistence type="predicted"/>
<evidence type="ECO:0000256" key="1">
    <source>
        <dbReference type="SAM" id="Phobius"/>
    </source>
</evidence>
<feature type="transmembrane region" description="Helical" evidence="1">
    <location>
        <begin position="73"/>
        <end position="93"/>
    </location>
</feature>
<keyword evidence="1" id="KW-0812">Transmembrane</keyword>
<accession>A0A5N6U123</accession>
<protein>
    <submittedName>
        <fullName evidence="2">Uncharacterized protein</fullName>
    </submittedName>
</protein>
<feature type="transmembrane region" description="Helical" evidence="1">
    <location>
        <begin position="47"/>
        <end position="66"/>
    </location>
</feature>
<dbReference type="OrthoDB" id="2991872at2759"/>
<dbReference type="EMBL" id="ML742056">
    <property type="protein sequence ID" value="KAE8152258.1"/>
    <property type="molecule type" value="Genomic_DNA"/>
</dbReference>
<keyword evidence="1" id="KW-1133">Transmembrane helix</keyword>
<keyword evidence="3" id="KW-1185">Reference proteome</keyword>
<keyword evidence="1" id="KW-0472">Membrane</keyword>
<dbReference type="AlphaFoldDB" id="A0A5N6U123"/>
<name>A0A5N6U123_ASPAV</name>
<reference evidence="2 3" key="1">
    <citation type="submission" date="2019-04" db="EMBL/GenBank/DDBJ databases">
        <title>Friends and foes A comparative genomics study of 23 Aspergillus species from section Flavi.</title>
        <authorList>
            <consortium name="DOE Joint Genome Institute"/>
            <person name="Kjaerbolling I."/>
            <person name="Vesth T."/>
            <person name="Frisvad J.C."/>
            <person name="Nybo J.L."/>
            <person name="Theobald S."/>
            <person name="Kildgaard S."/>
            <person name="Isbrandt T."/>
            <person name="Kuo A."/>
            <person name="Sato A."/>
            <person name="Lyhne E.K."/>
            <person name="Kogle M.E."/>
            <person name="Wiebenga A."/>
            <person name="Kun R.S."/>
            <person name="Lubbers R.J."/>
            <person name="Makela M.R."/>
            <person name="Barry K."/>
            <person name="Chovatia M."/>
            <person name="Clum A."/>
            <person name="Daum C."/>
            <person name="Haridas S."/>
            <person name="He G."/>
            <person name="LaButti K."/>
            <person name="Lipzen A."/>
            <person name="Mondo S."/>
            <person name="Riley R."/>
            <person name="Salamov A."/>
            <person name="Simmons B.A."/>
            <person name="Magnuson J.K."/>
            <person name="Henrissat B."/>
            <person name="Mortensen U.H."/>
            <person name="Larsen T.O."/>
            <person name="Devries R.P."/>
            <person name="Grigoriev I.V."/>
            <person name="Machida M."/>
            <person name="Baker S.E."/>
            <person name="Andersen M.R."/>
        </authorList>
    </citation>
    <scope>NUCLEOTIDE SEQUENCE [LARGE SCALE GENOMIC DNA]</scope>
    <source>
        <strain evidence="2 3">IBT 18842</strain>
    </source>
</reference>
<dbReference type="Proteomes" id="UP000325780">
    <property type="component" value="Unassembled WGS sequence"/>
</dbReference>
<evidence type="ECO:0000313" key="2">
    <source>
        <dbReference type="EMBL" id="KAE8152258.1"/>
    </source>
</evidence>
<organism evidence="2 3">
    <name type="scientific">Aspergillus avenaceus</name>
    <dbReference type="NCBI Taxonomy" id="36643"/>
    <lineage>
        <taxon>Eukaryota</taxon>
        <taxon>Fungi</taxon>
        <taxon>Dikarya</taxon>
        <taxon>Ascomycota</taxon>
        <taxon>Pezizomycotina</taxon>
        <taxon>Eurotiomycetes</taxon>
        <taxon>Eurotiomycetidae</taxon>
        <taxon>Eurotiales</taxon>
        <taxon>Aspergillaceae</taxon>
        <taxon>Aspergillus</taxon>
        <taxon>Aspergillus subgen. Circumdati</taxon>
    </lineage>
</organism>
<gene>
    <name evidence="2" type="ORF">BDV25DRAFT_138073</name>
</gene>
<evidence type="ECO:0000313" key="3">
    <source>
        <dbReference type="Proteomes" id="UP000325780"/>
    </source>
</evidence>
<sequence length="117" mass="12454">MLATLANLPVYALSSVVLLGAFSRITHGRYTPGWYAFQEYHAPDDGSLVATITPFIDALVGLSLLSGRRALRLAAAAVSLIFFLMGLAMQVMAGKEYKGDVALIGIAALAVARSLRR</sequence>